<dbReference type="Gene3D" id="2.160.20.20">
    <property type="match status" value="4"/>
</dbReference>
<sequence>MYKKSLLSYTATVAIILSSIYSNAHAESLEASGEGPAVTGETGKSYEILHAKESGKITGENLTVTGNKDTGEGSSTSSPGSSSLESPAAVTAEGENSMITLTGNKTTIKGTDFNINLGLEAKNNGIIKITGGTVNAKEMALFSGNGGHIIVENVVLTAEDDEGLGVVVASGDKSTIELQGNTKIENAVVGLTANNDSTIKMTGGSITASGGGAAFLNSKGDANELNGVTISSHNEVPLLFGISANKSMVTLKNVTVTQAEIGIFANDSKLEVFGGEFNGKNQGVYALNGGTVILNKGEKDGATITSTDGTGLVTEGKNSTIKMTGGIVTGNQAALSATQGGHIEVEDVTLKATGDKGIAAGASNSDSIIKLGGNTTVESTFFGLGAANGGNVEMTGGTVTGNQAALSAFNSGHIEVTDVSLKTNSKGVGAQSTGPNSTIELHGNTIVDDAVIGLFAQDGGAIKMSGGSITVSTTGKSTVGANFSNNSKGNELENVTISKKEGDTSSLLGISAIDNSQVTLKNVTVKQAKKAIFASNSEINVFGGTFETENDTVYALNGGSITLAKNGNDGTTIISTDGNGLHAEGENSIIKMTDGTVTTKNYALFAEDKAHIEVENVTLKTTGDKEGAGAIAIGDDSVIKLHGNTTVDNAIIGLLAQDNGAIKMTGGSITASKIGAYFENTESEKNKLEGVTISSGKNDAPLIAGIEADKNSTVALKDVTVTQATSAIIANDHSTITVSGGSFEAKGITIGAANGSTITLTNEAQITSSEDYGLYAEESGSTITMTKGNVTGKGVTLAAENGGHITATDVTLKTTDDGIGADADGSKSVIELENTTISDSAIGLHAQSNGAISMTGGSIKASVAGAVFSKSEREENYLDNVIISSGEGGALLGYGIEAEEKSKVTLKNVTISDAINAVAAYDNSTIKISGGSFKAEDETIYVADGGTINLDDAAQITSSNSYGLHADGLNSTITMNEGHVKGDRTALSAEDGGHITVTGVTITTEKQLSGLGASVINSNSMIELRGTDIIDTSTGLLAQDGGVIKMNKGTITTSTVGAIISNSKSNENKLEDVTISSNGKGNSIIFTGLNAQASNITLENVHITQAFTGVMAMDHSQITISGGSFAGNNVGIRAESGSTITLAENAQITSSNGYALHATGLDSTITMMTGSITGTEAALAVENGGHIDATNISATAEKNGIKFENPEEDTTSEVNLTNAKIHIKNGTGINVDESTGTINLGKKSEIRGDVLLVNKDSTKGNNFTFTLNSDDSILEGRAKIINSPKTIFNLQNNTQWIVKTSTKEKDEDGQLIDIAQRSRSDVSTLNLDNSSIIFSEPTEEHYHTLHIGSGKPDTQEVYKASGDAKIYFNIAWSDGVASADQKTDRLLIHGDVSGNTTVYIKSDSGDKNSVVNAADPSNIGGLSLIQVSGKAQEDSFKLANGYTTRGRLPYKYTLTAYGPDSSHGQADIAQNMFDEKNENFWDFRLHKEILETGSGSGVDTLVPQTASYLVMPNALFHAGLTDIAKQDEFLANMRISTIGQEQGIKNAFFLYTYGSTGTLSSERGPLKYGYGADIRYAALQAGVTLAAIEGQNTTTHLGLVGTYGQLSFTPKDMSDAGKNTLDKWSLTAYGSIQHNSGFYIDALLSYGILKGHIANAIRGNTAKLNDAKMLSISTTVGKEFATNMEGLTFEPQAQVAYQHLMFNTIEDADNFTVDMNNPSQWLIRVGGRLTKTISTENNRPMSFYGKVNLIKTFGDDGTIHIGRDFDLDPMGPAIEGGIGINAQLSHNFSLHGDVSYQQKLQKTGISGANFSGGIRYQF</sequence>
<name>A0A336NA05_BARGR</name>
<dbReference type="PROSITE" id="PS51208">
    <property type="entry name" value="AUTOTRANSPORTER"/>
    <property type="match status" value="1"/>
</dbReference>
<dbReference type="GO" id="GO:0019867">
    <property type="term" value="C:outer membrane"/>
    <property type="evidence" value="ECO:0007669"/>
    <property type="project" value="InterPro"/>
</dbReference>
<dbReference type="InterPro" id="IPR006626">
    <property type="entry name" value="PbH1"/>
</dbReference>
<dbReference type="InterPro" id="IPR012332">
    <property type="entry name" value="Autotransporter_pectin_lyase_C"/>
</dbReference>
<dbReference type="SUPFAM" id="SSF51126">
    <property type="entry name" value="Pectin lyase-like"/>
    <property type="match status" value="3"/>
</dbReference>
<dbReference type="EMBL" id="UFTD01000001">
    <property type="protein sequence ID" value="SSZ39148.1"/>
    <property type="molecule type" value="Genomic_DNA"/>
</dbReference>
<dbReference type="Pfam" id="PF03797">
    <property type="entry name" value="Autotransporter"/>
    <property type="match status" value="1"/>
</dbReference>
<evidence type="ECO:0000259" key="3">
    <source>
        <dbReference type="PROSITE" id="PS51208"/>
    </source>
</evidence>
<dbReference type="SMART" id="SM00710">
    <property type="entry name" value="PbH1"/>
    <property type="match status" value="17"/>
</dbReference>
<evidence type="ECO:0000256" key="2">
    <source>
        <dbReference type="SAM" id="SignalP"/>
    </source>
</evidence>
<dbReference type="Proteomes" id="UP000253846">
    <property type="component" value="Unassembled WGS sequence"/>
</dbReference>
<dbReference type="InterPro" id="IPR005546">
    <property type="entry name" value="Autotransporte_beta"/>
</dbReference>
<dbReference type="Gene3D" id="2.40.128.130">
    <property type="entry name" value="Autotransporter beta-domain"/>
    <property type="match status" value="1"/>
</dbReference>
<dbReference type="InterPro" id="IPR036709">
    <property type="entry name" value="Autotransporte_beta_dom_sf"/>
</dbReference>
<dbReference type="SMART" id="SM00869">
    <property type="entry name" value="Autotransporter"/>
    <property type="match status" value="1"/>
</dbReference>
<protein>
    <submittedName>
        <fullName evidence="4">Type V secretory pathway, adhesin AidA</fullName>
    </submittedName>
</protein>
<evidence type="ECO:0000313" key="5">
    <source>
        <dbReference type="Proteomes" id="UP000253846"/>
    </source>
</evidence>
<feature type="domain" description="Autotransporter" evidence="3">
    <location>
        <begin position="1541"/>
        <end position="1818"/>
    </location>
</feature>
<evidence type="ECO:0000256" key="1">
    <source>
        <dbReference type="SAM" id="MobiDB-lite"/>
    </source>
</evidence>
<keyword evidence="2" id="KW-0732">Signal</keyword>
<dbReference type="NCBIfam" id="TIGR01414">
    <property type="entry name" value="autotrans_barl"/>
    <property type="match status" value="1"/>
</dbReference>
<organism evidence="4 5">
    <name type="scientific">Bartonella grahamii</name>
    <dbReference type="NCBI Taxonomy" id="33045"/>
    <lineage>
        <taxon>Bacteria</taxon>
        <taxon>Pseudomonadati</taxon>
        <taxon>Pseudomonadota</taxon>
        <taxon>Alphaproteobacteria</taxon>
        <taxon>Hyphomicrobiales</taxon>
        <taxon>Bartonellaceae</taxon>
        <taxon>Bartonella</taxon>
    </lineage>
</organism>
<accession>A0A336NA05</accession>
<evidence type="ECO:0000313" key="4">
    <source>
        <dbReference type="EMBL" id="SSZ39148.1"/>
    </source>
</evidence>
<feature type="chain" id="PRO_5016420888" evidence="2">
    <location>
        <begin position="27"/>
        <end position="1818"/>
    </location>
</feature>
<dbReference type="InterPro" id="IPR011050">
    <property type="entry name" value="Pectin_lyase_fold/virulence"/>
</dbReference>
<feature type="region of interest" description="Disordered" evidence="1">
    <location>
        <begin position="57"/>
        <end position="97"/>
    </location>
</feature>
<proteinExistence type="predicted"/>
<dbReference type="InterPro" id="IPR006315">
    <property type="entry name" value="OM_autotransptr_brl_dom"/>
</dbReference>
<reference evidence="4 5" key="1">
    <citation type="submission" date="2018-06" db="EMBL/GenBank/DDBJ databases">
        <authorList>
            <consortium name="Pathogen Informatics"/>
            <person name="Doyle S."/>
        </authorList>
    </citation>
    <scope>NUCLEOTIDE SEQUENCE [LARGE SCALE GENOMIC DNA]</scope>
    <source>
        <strain evidence="4 5">NCTC12860</strain>
    </source>
</reference>
<feature type="signal peptide" evidence="2">
    <location>
        <begin position="1"/>
        <end position="26"/>
    </location>
</feature>
<gene>
    <name evidence="4" type="ORF">NCTC12860_00344</name>
</gene>
<dbReference type="SUPFAM" id="SSF103515">
    <property type="entry name" value="Autotransporter"/>
    <property type="match status" value="1"/>
</dbReference>
<feature type="compositionally biased region" description="Low complexity" evidence="1">
    <location>
        <begin position="72"/>
        <end position="87"/>
    </location>
</feature>